<evidence type="ECO:0000313" key="2">
    <source>
        <dbReference type="Proteomes" id="UP000001542"/>
    </source>
</evidence>
<reference evidence="1" key="2">
    <citation type="journal article" date="2007" name="Science">
        <title>Draft genome sequence of the sexually transmitted pathogen Trichomonas vaginalis.</title>
        <authorList>
            <person name="Carlton J.M."/>
            <person name="Hirt R.P."/>
            <person name="Silva J.C."/>
            <person name="Delcher A.L."/>
            <person name="Schatz M."/>
            <person name="Zhao Q."/>
            <person name="Wortman J.R."/>
            <person name="Bidwell S.L."/>
            <person name="Alsmark U.C.M."/>
            <person name="Besteiro S."/>
            <person name="Sicheritz-Ponten T."/>
            <person name="Noel C.J."/>
            <person name="Dacks J.B."/>
            <person name="Foster P.G."/>
            <person name="Simillion C."/>
            <person name="Van de Peer Y."/>
            <person name="Miranda-Saavedra D."/>
            <person name="Barton G.J."/>
            <person name="Westrop G.D."/>
            <person name="Mueller S."/>
            <person name="Dessi D."/>
            <person name="Fiori P.L."/>
            <person name="Ren Q."/>
            <person name="Paulsen I."/>
            <person name="Zhang H."/>
            <person name="Bastida-Corcuera F.D."/>
            <person name="Simoes-Barbosa A."/>
            <person name="Brown M.T."/>
            <person name="Hayes R.D."/>
            <person name="Mukherjee M."/>
            <person name="Okumura C.Y."/>
            <person name="Schneider R."/>
            <person name="Smith A.J."/>
            <person name="Vanacova S."/>
            <person name="Villalvazo M."/>
            <person name="Haas B.J."/>
            <person name="Pertea M."/>
            <person name="Feldblyum T.V."/>
            <person name="Utterback T.R."/>
            <person name="Shu C.L."/>
            <person name="Osoegawa K."/>
            <person name="de Jong P.J."/>
            <person name="Hrdy I."/>
            <person name="Horvathova L."/>
            <person name="Zubacova Z."/>
            <person name="Dolezal P."/>
            <person name="Malik S.B."/>
            <person name="Logsdon J.M. Jr."/>
            <person name="Henze K."/>
            <person name="Gupta A."/>
            <person name="Wang C.C."/>
            <person name="Dunne R.L."/>
            <person name="Upcroft J.A."/>
            <person name="Upcroft P."/>
            <person name="White O."/>
            <person name="Salzberg S.L."/>
            <person name="Tang P."/>
            <person name="Chiu C.-H."/>
            <person name="Lee Y.-S."/>
            <person name="Embley T.M."/>
            <person name="Coombs G.H."/>
            <person name="Mottram J.C."/>
            <person name="Tachezy J."/>
            <person name="Fraser-Liggett C.M."/>
            <person name="Johnson P.J."/>
        </authorList>
    </citation>
    <scope>NUCLEOTIDE SEQUENCE [LARGE SCALE GENOMIC DNA]</scope>
    <source>
        <strain evidence="1">G3</strain>
    </source>
</reference>
<reference evidence="1" key="1">
    <citation type="submission" date="2006-10" db="EMBL/GenBank/DDBJ databases">
        <authorList>
            <person name="Amadeo P."/>
            <person name="Zhao Q."/>
            <person name="Wortman J."/>
            <person name="Fraser-Liggett C."/>
            <person name="Carlton J."/>
        </authorList>
    </citation>
    <scope>NUCLEOTIDE SEQUENCE</scope>
    <source>
        <strain evidence="1">G3</strain>
    </source>
</reference>
<dbReference type="VEuPathDB" id="TrichDB:TVAGG3_0160230"/>
<dbReference type="InParanoid" id="A2GIB1"/>
<evidence type="ECO:0000313" key="1">
    <source>
        <dbReference type="EMBL" id="EAX83103.1"/>
    </source>
</evidence>
<dbReference type="Proteomes" id="UP000001542">
    <property type="component" value="Unassembled WGS sequence"/>
</dbReference>
<gene>
    <name evidence="1" type="ORF">TVAG_481170</name>
</gene>
<protein>
    <recommendedName>
        <fullName evidence="3">Importin N-terminal domain-containing protein</fullName>
    </recommendedName>
</protein>
<evidence type="ECO:0008006" key="3">
    <source>
        <dbReference type="Google" id="ProtNLM"/>
    </source>
</evidence>
<accession>A2GIB1</accession>
<dbReference type="AlphaFoldDB" id="A2GIB1"/>
<organism evidence="1 2">
    <name type="scientific">Trichomonas vaginalis (strain ATCC PRA-98 / G3)</name>
    <dbReference type="NCBI Taxonomy" id="412133"/>
    <lineage>
        <taxon>Eukaryota</taxon>
        <taxon>Metamonada</taxon>
        <taxon>Parabasalia</taxon>
        <taxon>Trichomonadida</taxon>
        <taxon>Trichomonadidae</taxon>
        <taxon>Trichomonas</taxon>
    </lineage>
</organism>
<dbReference type="EMBL" id="DS116160">
    <property type="protein sequence ID" value="EAX83103.1"/>
    <property type="molecule type" value="Genomic_DNA"/>
</dbReference>
<keyword evidence="2" id="KW-1185">Reference proteome</keyword>
<sequence>MSEIAAAAEQLQQLYRNFYTQGKPDEATHQQLLQIYKNPSNIEIMIHLAKNTNDLNVKKLAYTGITAMTKQNKKYPELVYLSRVQRHCAPPYTT</sequence>
<name>A2GIB1_TRIV3</name>
<proteinExistence type="predicted"/>
<dbReference type="VEuPathDB" id="TrichDB:TVAG_481170"/>